<reference evidence="1 2" key="1">
    <citation type="submission" date="2020-09" db="EMBL/GenBank/DDBJ databases">
        <title>Diversity and distribution of actinomycetes associated with coral in the coast of Hainan.</title>
        <authorList>
            <person name="Li F."/>
        </authorList>
    </citation>
    <scope>NUCLEOTIDE SEQUENCE [LARGE SCALE GENOMIC DNA]</scope>
    <source>
        <strain evidence="1 2">HNM0947</strain>
    </source>
</reference>
<keyword evidence="1" id="KW-0255">Endonuclease</keyword>
<accession>A0ABR9PF45</accession>
<keyword evidence="1" id="KW-0378">Hydrolase</keyword>
<proteinExistence type="predicted"/>
<keyword evidence="1" id="KW-0540">Nuclease</keyword>
<feature type="non-terminal residue" evidence="1">
    <location>
        <position position="1"/>
    </location>
</feature>
<gene>
    <name evidence="1" type="ORF">IDM40_27805</name>
</gene>
<protein>
    <submittedName>
        <fullName evidence="1">HNH endonuclease</fullName>
    </submittedName>
</protein>
<name>A0ABR9PF45_9ACTN</name>
<keyword evidence="2" id="KW-1185">Reference proteome</keyword>
<evidence type="ECO:0000313" key="2">
    <source>
        <dbReference type="Proteomes" id="UP000806528"/>
    </source>
</evidence>
<sequence>NEYRARIEAGLVGAKRENPATSVATLKHTAHRLGTALCPQRGEKDEQGAFEARGARLSRGFQGDFHFTAWGPASDAERLEAALASFTAPFDAESDGGAVRAKSTRTYDALLATVDFAHGHHGCEKAPGPKA</sequence>
<comment type="caution">
    <text evidence="1">The sequence shown here is derived from an EMBL/GenBank/DDBJ whole genome shotgun (WGS) entry which is preliminary data.</text>
</comment>
<dbReference type="EMBL" id="JADBGI010000075">
    <property type="protein sequence ID" value="MBE3002469.1"/>
    <property type="molecule type" value="Genomic_DNA"/>
</dbReference>
<organism evidence="1 2">
    <name type="scientific">Nocardiopsis coralli</name>
    <dbReference type="NCBI Taxonomy" id="2772213"/>
    <lineage>
        <taxon>Bacteria</taxon>
        <taxon>Bacillati</taxon>
        <taxon>Actinomycetota</taxon>
        <taxon>Actinomycetes</taxon>
        <taxon>Streptosporangiales</taxon>
        <taxon>Nocardiopsidaceae</taxon>
        <taxon>Nocardiopsis</taxon>
    </lineage>
</organism>
<evidence type="ECO:0000313" key="1">
    <source>
        <dbReference type="EMBL" id="MBE3002469.1"/>
    </source>
</evidence>
<dbReference type="GO" id="GO:0004519">
    <property type="term" value="F:endonuclease activity"/>
    <property type="evidence" value="ECO:0007669"/>
    <property type="project" value="UniProtKB-KW"/>
</dbReference>
<feature type="non-terminal residue" evidence="1">
    <location>
        <position position="131"/>
    </location>
</feature>
<dbReference type="Proteomes" id="UP000806528">
    <property type="component" value="Unassembled WGS sequence"/>
</dbReference>